<dbReference type="NCBIfam" id="TIGR01957">
    <property type="entry name" value="nuoB_fam"/>
    <property type="match status" value="1"/>
</dbReference>
<comment type="function">
    <text evidence="6">NDH-1 shuttles electrons from NADH, via FMN and iron-sulfur (Fe-S) centers, to quinones in the respiratory chain. The immediate electron acceptor for the enzyme in this species is believed to be ubiquinone. Couples the redox reaction to proton translocation (for every two electrons transferred, four hydrogen ions are translocated across the cytoplasmic membrane), and thus conserves the redox energy in a proton gradient.</text>
</comment>
<dbReference type="GO" id="GO:0015990">
    <property type="term" value="P:electron transport coupled proton transport"/>
    <property type="evidence" value="ECO:0007669"/>
    <property type="project" value="TreeGrafter"/>
</dbReference>
<keyword evidence="6 7" id="KW-0411">Iron-sulfur</keyword>
<dbReference type="GO" id="GO:0045271">
    <property type="term" value="C:respiratory chain complex I"/>
    <property type="evidence" value="ECO:0007669"/>
    <property type="project" value="TreeGrafter"/>
</dbReference>
<dbReference type="Gene3D" id="3.40.50.12280">
    <property type="match status" value="1"/>
</dbReference>
<dbReference type="OrthoDB" id="9786737at2"/>
<dbReference type="NCBIfam" id="NF005012">
    <property type="entry name" value="PRK06411.1"/>
    <property type="match status" value="1"/>
</dbReference>
<dbReference type="GO" id="GO:0008137">
    <property type="term" value="F:NADH dehydrogenase (ubiquinone) activity"/>
    <property type="evidence" value="ECO:0007669"/>
    <property type="project" value="InterPro"/>
</dbReference>
<keyword evidence="5 6" id="KW-0520">NAD</keyword>
<keyword evidence="6" id="KW-0830">Ubiquinone</keyword>
<dbReference type="PROSITE" id="PS01150">
    <property type="entry name" value="COMPLEX1_20K"/>
    <property type="match status" value="1"/>
</dbReference>
<dbReference type="EC" id="7.1.1.-" evidence="6"/>
<keyword evidence="10" id="KW-0560">Oxidoreductase</keyword>
<feature type="compositionally biased region" description="Basic and acidic residues" evidence="8">
    <location>
        <begin position="233"/>
        <end position="247"/>
    </location>
</feature>
<gene>
    <name evidence="6 10" type="primary">nuoB</name>
    <name evidence="10" type="ORF">NITMOv2_2777</name>
</gene>
<dbReference type="PATRIC" id="fig|42253.5.peg.2744"/>
<dbReference type="HAMAP" id="MF_01356">
    <property type="entry name" value="NDH1_NuoB"/>
    <property type="match status" value="1"/>
</dbReference>
<reference evidence="10 11" key="1">
    <citation type="journal article" date="2015" name="Proc. Natl. Acad. Sci. U.S.A.">
        <title>Expanded metabolic versatility of ubiquitous nitrite-oxidizing bacteria from the genus Nitrospira.</title>
        <authorList>
            <person name="Koch H."/>
            <person name="Lucker S."/>
            <person name="Albertsen M."/>
            <person name="Kitzinger K."/>
            <person name="Herbold C."/>
            <person name="Spieck E."/>
            <person name="Nielsen P.H."/>
            <person name="Wagner M."/>
            <person name="Daims H."/>
        </authorList>
    </citation>
    <scope>NUCLEOTIDE SEQUENCE [LARGE SCALE GENOMIC DNA]</scope>
    <source>
        <strain evidence="10 11">NSP M-1</strain>
    </source>
</reference>
<comment type="subcellular location">
    <subcellularLocation>
        <location evidence="6">Cell membrane</location>
        <topology evidence="6">Peripheral membrane protein</topology>
        <orientation evidence="6">Cytoplasmic side</orientation>
    </subcellularLocation>
</comment>
<comment type="catalytic activity">
    <reaction evidence="6">
        <text>a quinone + NADH + 5 H(+)(in) = a quinol + NAD(+) + 4 H(+)(out)</text>
        <dbReference type="Rhea" id="RHEA:57888"/>
        <dbReference type="ChEBI" id="CHEBI:15378"/>
        <dbReference type="ChEBI" id="CHEBI:24646"/>
        <dbReference type="ChEBI" id="CHEBI:57540"/>
        <dbReference type="ChEBI" id="CHEBI:57945"/>
        <dbReference type="ChEBI" id="CHEBI:132124"/>
    </reaction>
</comment>
<keyword evidence="6" id="KW-1003">Cell membrane</keyword>
<dbReference type="GO" id="GO:0009060">
    <property type="term" value="P:aerobic respiration"/>
    <property type="evidence" value="ECO:0007669"/>
    <property type="project" value="TreeGrafter"/>
</dbReference>
<feature type="binding site" evidence="6">
    <location>
        <position position="122"/>
    </location>
    <ligand>
        <name>[4Fe-4S] cluster</name>
        <dbReference type="ChEBI" id="CHEBI:49883"/>
    </ligand>
</feature>
<dbReference type="FunFam" id="3.40.50.12280:FF:000002">
    <property type="entry name" value="NADH-quinone oxidoreductase subunit B"/>
    <property type="match status" value="1"/>
</dbReference>
<keyword evidence="3 6" id="KW-0874">Quinone</keyword>
<evidence type="ECO:0000256" key="1">
    <source>
        <dbReference type="ARBA" id="ARBA00009173"/>
    </source>
</evidence>
<dbReference type="InterPro" id="IPR006138">
    <property type="entry name" value="NADH_UQ_OxRdtase_20Kd_su"/>
</dbReference>
<name>A0A0K2GE05_NITMO</name>
<dbReference type="SUPFAM" id="SSF56770">
    <property type="entry name" value="HydA/Nqo6-like"/>
    <property type="match status" value="1"/>
</dbReference>
<dbReference type="AlphaFoldDB" id="A0A0K2GE05"/>
<dbReference type="GO" id="GO:0005886">
    <property type="term" value="C:plasma membrane"/>
    <property type="evidence" value="ECO:0007669"/>
    <property type="project" value="UniProtKB-SubCell"/>
</dbReference>
<dbReference type="STRING" id="42253.NITMOv2_2777"/>
<feature type="region of interest" description="Disordered" evidence="8">
    <location>
        <begin position="224"/>
        <end position="247"/>
    </location>
</feature>
<feature type="binding site" evidence="6">
    <location>
        <position position="151"/>
    </location>
    <ligand>
        <name>[4Fe-4S] cluster</name>
        <dbReference type="ChEBI" id="CHEBI:49883"/>
    </ligand>
</feature>
<evidence type="ECO:0000259" key="9">
    <source>
        <dbReference type="Pfam" id="PF01058"/>
    </source>
</evidence>
<keyword evidence="6 7" id="KW-0004">4Fe-4S</keyword>
<keyword evidence="6 7" id="KW-0479">Metal-binding</keyword>
<dbReference type="EMBL" id="CP011801">
    <property type="protein sequence ID" value="ALA59186.1"/>
    <property type="molecule type" value="Genomic_DNA"/>
</dbReference>
<dbReference type="RefSeq" id="WP_083447989.1">
    <property type="nucleotide sequence ID" value="NZ_CP011801.1"/>
</dbReference>
<dbReference type="PANTHER" id="PTHR11995:SF14">
    <property type="entry name" value="NADH DEHYDROGENASE [UBIQUINONE] IRON-SULFUR PROTEIN 7, MITOCHONDRIAL"/>
    <property type="match status" value="1"/>
</dbReference>
<keyword evidence="4 6" id="KW-1278">Translocase</keyword>
<evidence type="ECO:0000256" key="7">
    <source>
        <dbReference type="RuleBase" id="RU004464"/>
    </source>
</evidence>
<dbReference type="PANTHER" id="PTHR11995">
    <property type="entry name" value="NADH DEHYDROGENASE"/>
    <property type="match status" value="1"/>
</dbReference>
<dbReference type="GO" id="GO:0048038">
    <property type="term" value="F:quinone binding"/>
    <property type="evidence" value="ECO:0007669"/>
    <property type="project" value="UniProtKB-KW"/>
</dbReference>
<dbReference type="InterPro" id="IPR006137">
    <property type="entry name" value="NADH_UbQ_OxRdtase-like_20kDa"/>
</dbReference>
<evidence type="ECO:0000256" key="3">
    <source>
        <dbReference type="ARBA" id="ARBA00022719"/>
    </source>
</evidence>
<feature type="binding site" evidence="6">
    <location>
        <position position="57"/>
    </location>
    <ligand>
        <name>[4Fe-4S] cluster</name>
        <dbReference type="ChEBI" id="CHEBI:49883"/>
    </ligand>
</feature>
<keyword evidence="6" id="KW-0472">Membrane</keyword>
<feature type="domain" description="NADH:ubiquinone oxidoreductase-like 20kDa subunit" evidence="9">
    <location>
        <begin position="56"/>
        <end position="163"/>
    </location>
</feature>
<dbReference type="GO" id="GO:0051539">
    <property type="term" value="F:4 iron, 4 sulfur cluster binding"/>
    <property type="evidence" value="ECO:0007669"/>
    <property type="project" value="UniProtKB-KW"/>
</dbReference>
<evidence type="ECO:0000256" key="6">
    <source>
        <dbReference type="HAMAP-Rule" id="MF_01356"/>
    </source>
</evidence>
<evidence type="ECO:0000313" key="10">
    <source>
        <dbReference type="EMBL" id="ALA59186.1"/>
    </source>
</evidence>
<proteinExistence type="inferred from homology"/>
<keyword evidence="2 6" id="KW-0813">Transport</keyword>
<keyword evidence="11" id="KW-1185">Reference proteome</keyword>
<dbReference type="Proteomes" id="UP000069205">
    <property type="component" value="Chromosome"/>
</dbReference>
<dbReference type="Pfam" id="PF01058">
    <property type="entry name" value="Oxidored_q6"/>
    <property type="match status" value="1"/>
</dbReference>
<evidence type="ECO:0000256" key="8">
    <source>
        <dbReference type="SAM" id="MobiDB-lite"/>
    </source>
</evidence>
<evidence type="ECO:0000256" key="2">
    <source>
        <dbReference type="ARBA" id="ARBA00022448"/>
    </source>
</evidence>
<dbReference type="KEGG" id="nmv:NITMOv2_2777"/>
<evidence type="ECO:0000313" key="11">
    <source>
        <dbReference type="Proteomes" id="UP000069205"/>
    </source>
</evidence>
<keyword evidence="6 7" id="KW-0408">Iron</keyword>
<comment type="cofactor">
    <cofactor evidence="6">
        <name>[4Fe-4S] cluster</name>
        <dbReference type="ChEBI" id="CHEBI:49883"/>
    </cofactor>
    <text evidence="6">Binds 1 [4Fe-4S] cluster.</text>
</comment>
<comment type="subunit">
    <text evidence="6">NDH-1 is composed of 14 different subunits. Subunits NuoB, C, D, E, F, and G constitute the peripheral sector of the complex.</text>
</comment>
<evidence type="ECO:0000256" key="4">
    <source>
        <dbReference type="ARBA" id="ARBA00022967"/>
    </source>
</evidence>
<accession>A0A0K2GE05</accession>
<feature type="binding site" evidence="6">
    <location>
        <position position="56"/>
    </location>
    <ligand>
        <name>[4Fe-4S] cluster</name>
        <dbReference type="ChEBI" id="CHEBI:49883"/>
    </ligand>
</feature>
<evidence type="ECO:0000256" key="5">
    <source>
        <dbReference type="ARBA" id="ARBA00023027"/>
    </source>
</evidence>
<sequence>MPWWRNGRLQGATIRDGGDGSLTDVVGQSVLFATLQDLLAWGRKNSLWPLNFGLSCCYVEMATSITSTYDIARFGAEVVRGSPRQADVLVVSGTVFVKVAPIVKQLYEQMMEPRWVISMGSCANSGGMFDAYSVVQGVDKFLPVDVYMPGCPPPPHAFMECLLLLQEKVGRERRPLSWVFGPREVQQPIMPSRRDLKHEARTTQRTYRSMDVLPKLDLLSPQFAVARPQDAPLQERKPADDEHSPGR</sequence>
<dbReference type="GO" id="GO:0050136">
    <property type="term" value="F:NADH dehydrogenase (quinone) (non-electrogenic) activity"/>
    <property type="evidence" value="ECO:0007669"/>
    <property type="project" value="UniProtKB-UniRule"/>
</dbReference>
<organism evidence="10 11">
    <name type="scientific">Nitrospira moscoviensis</name>
    <dbReference type="NCBI Taxonomy" id="42253"/>
    <lineage>
        <taxon>Bacteria</taxon>
        <taxon>Pseudomonadati</taxon>
        <taxon>Nitrospirota</taxon>
        <taxon>Nitrospiria</taxon>
        <taxon>Nitrospirales</taxon>
        <taxon>Nitrospiraceae</taxon>
        <taxon>Nitrospira</taxon>
    </lineage>
</organism>
<dbReference type="GO" id="GO:0005506">
    <property type="term" value="F:iron ion binding"/>
    <property type="evidence" value="ECO:0007669"/>
    <property type="project" value="UniProtKB-UniRule"/>
</dbReference>
<comment type="similarity">
    <text evidence="1 6 7">Belongs to the complex I 20 kDa subunit family.</text>
</comment>
<protein>
    <recommendedName>
        <fullName evidence="6">NADH-quinone oxidoreductase subunit B</fullName>
        <ecNumber evidence="6">7.1.1.-</ecNumber>
    </recommendedName>
    <alternativeName>
        <fullName evidence="6">NADH dehydrogenase I subunit B</fullName>
    </alternativeName>
    <alternativeName>
        <fullName evidence="6">NDH-1 subunit B</fullName>
    </alternativeName>
</protein>